<evidence type="ECO:0000256" key="3">
    <source>
        <dbReference type="ARBA" id="ARBA00023237"/>
    </source>
</evidence>
<keyword evidence="2 4" id="KW-0472">Membrane</keyword>
<dbReference type="EMBL" id="JBBHLI010000011">
    <property type="protein sequence ID" value="MEK9502426.1"/>
    <property type="molecule type" value="Genomic_DNA"/>
</dbReference>
<dbReference type="PANTHER" id="PTHR30329">
    <property type="entry name" value="STATOR ELEMENT OF FLAGELLAR MOTOR COMPLEX"/>
    <property type="match status" value="1"/>
</dbReference>
<evidence type="ECO:0000256" key="4">
    <source>
        <dbReference type="PROSITE-ProRule" id="PRU00473"/>
    </source>
</evidence>
<evidence type="ECO:0000256" key="1">
    <source>
        <dbReference type="ARBA" id="ARBA00004442"/>
    </source>
</evidence>
<feature type="chain" id="PRO_5047378115" evidence="5">
    <location>
        <begin position="23"/>
        <end position="424"/>
    </location>
</feature>
<evidence type="ECO:0000313" key="7">
    <source>
        <dbReference type="EMBL" id="MEK9502426.1"/>
    </source>
</evidence>
<dbReference type="PRINTS" id="PR01021">
    <property type="entry name" value="OMPADOMAIN"/>
</dbReference>
<evidence type="ECO:0000313" key="8">
    <source>
        <dbReference type="Proteomes" id="UP001484239"/>
    </source>
</evidence>
<keyword evidence="3" id="KW-0998">Cell outer membrane</keyword>
<keyword evidence="5" id="KW-0732">Signal</keyword>
<organism evidence="7 8">
    <name type="scientific">Gaopeijia maritima</name>
    <dbReference type="NCBI Taxonomy" id="3119007"/>
    <lineage>
        <taxon>Bacteria</taxon>
        <taxon>Pseudomonadati</taxon>
        <taxon>Gemmatimonadota</taxon>
        <taxon>Longimicrobiia</taxon>
        <taxon>Gaopeijiales</taxon>
        <taxon>Gaopeijiaceae</taxon>
        <taxon>Gaopeijia</taxon>
    </lineage>
</organism>
<dbReference type="InterPro" id="IPR006665">
    <property type="entry name" value="OmpA-like"/>
</dbReference>
<sequence>MRAAPLLTVAALVILALPSALEAQLGRLGDRIRRTVEDEVTQQVDDMVREAVRCALGDAACAERARQEGQTPVFEDADGNVVVDEDGQPITDPEDAVRAAEEPGTGVWRNYDFVPGSEVIYALDLTDEPVGRIPARQIEYVEGNMQVVERDGRKQLEFSSATTFYVPLPRELPEDFTVEFEFQAAAPNIGMTFMTGTFDGGNLGGYSHHYLDLWQNSGISRAREMISSQDGLWHIATELIPFKFQVDGSADAPDYAILYAGTDRVAQVPNADFARGPKLEVRIPANNDRRAYLANLVVAIHGDPLYDALSSTGEFTTRGILFDLDSDRIRPESTPTLQQILSTLEQHADLALTIEGHTDSSGEEDYNQALSERRAQAVVAWLAGQGVDGARLTAVGKGETEPAADNASEAGRKQNRRVVLRAGG</sequence>
<evidence type="ECO:0000256" key="2">
    <source>
        <dbReference type="ARBA" id="ARBA00023136"/>
    </source>
</evidence>
<dbReference type="Pfam" id="PF00691">
    <property type="entry name" value="OmpA"/>
    <property type="match status" value="1"/>
</dbReference>
<name>A0ABU9ECG8_9BACT</name>
<dbReference type="SUPFAM" id="SSF103088">
    <property type="entry name" value="OmpA-like"/>
    <property type="match status" value="1"/>
</dbReference>
<feature type="domain" description="OmpA-like" evidence="6">
    <location>
        <begin position="309"/>
        <end position="424"/>
    </location>
</feature>
<comment type="subcellular location">
    <subcellularLocation>
        <location evidence="1">Cell outer membrane</location>
    </subcellularLocation>
</comment>
<accession>A0ABU9ECG8</accession>
<gene>
    <name evidence="7" type="ORF">WI372_15640</name>
</gene>
<comment type="caution">
    <text evidence="7">The sequence shown here is derived from an EMBL/GenBank/DDBJ whole genome shotgun (WGS) entry which is preliminary data.</text>
</comment>
<dbReference type="Gene3D" id="3.30.1330.60">
    <property type="entry name" value="OmpA-like domain"/>
    <property type="match status" value="1"/>
</dbReference>
<dbReference type="CDD" id="cd07185">
    <property type="entry name" value="OmpA_C-like"/>
    <property type="match status" value="1"/>
</dbReference>
<evidence type="ECO:0000259" key="6">
    <source>
        <dbReference type="PROSITE" id="PS51123"/>
    </source>
</evidence>
<keyword evidence="8" id="KW-1185">Reference proteome</keyword>
<dbReference type="PROSITE" id="PS51123">
    <property type="entry name" value="OMPA_2"/>
    <property type="match status" value="1"/>
</dbReference>
<protein>
    <submittedName>
        <fullName evidence="7">OmpA family protein</fullName>
    </submittedName>
</protein>
<dbReference type="PANTHER" id="PTHR30329:SF21">
    <property type="entry name" value="LIPOPROTEIN YIAD-RELATED"/>
    <property type="match status" value="1"/>
</dbReference>
<evidence type="ECO:0000256" key="5">
    <source>
        <dbReference type="SAM" id="SignalP"/>
    </source>
</evidence>
<proteinExistence type="predicted"/>
<reference evidence="7 8" key="1">
    <citation type="submission" date="2024-02" db="EMBL/GenBank/DDBJ databases">
        <title>A novel Gemmatimonadota bacterium.</title>
        <authorList>
            <person name="Du Z.-J."/>
            <person name="Ye Y.-Q."/>
        </authorList>
    </citation>
    <scope>NUCLEOTIDE SEQUENCE [LARGE SCALE GENOMIC DNA]</scope>
    <source>
        <strain evidence="7 8">DH-20</strain>
    </source>
</reference>
<feature type="signal peptide" evidence="5">
    <location>
        <begin position="1"/>
        <end position="22"/>
    </location>
</feature>
<dbReference type="RefSeq" id="WP_405283941.1">
    <property type="nucleotide sequence ID" value="NZ_CP144380.1"/>
</dbReference>
<dbReference type="Proteomes" id="UP001484239">
    <property type="component" value="Unassembled WGS sequence"/>
</dbReference>
<dbReference type="PRINTS" id="PR01023">
    <property type="entry name" value="NAFLGMOTY"/>
</dbReference>
<dbReference type="InterPro" id="IPR036737">
    <property type="entry name" value="OmpA-like_sf"/>
</dbReference>
<dbReference type="InterPro" id="IPR006664">
    <property type="entry name" value="OMP_bac"/>
</dbReference>
<dbReference type="InterPro" id="IPR050330">
    <property type="entry name" value="Bact_OuterMem_StrucFunc"/>
</dbReference>